<accession>A0AAW0RM36</accession>
<evidence type="ECO:0000313" key="3">
    <source>
        <dbReference type="Proteomes" id="UP001397290"/>
    </source>
</evidence>
<keyword evidence="1" id="KW-0732">Signal</keyword>
<reference evidence="2 3" key="1">
    <citation type="submission" date="2020-02" db="EMBL/GenBank/DDBJ databases">
        <title>Comparative genomics of the hypocrealean fungal genus Beauvera.</title>
        <authorList>
            <person name="Showalter D.N."/>
            <person name="Bushley K.E."/>
            <person name="Rehner S.A."/>
        </authorList>
    </citation>
    <scope>NUCLEOTIDE SEQUENCE [LARGE SCALE GENOMIC DNA]</scope>
    <source>
        <strain evidence="2 3">ARSEF4384</strain>
    </source>
</reference>
<dbReference type="EMBL" id="JAAHCF010000550">
    <property type="protein sequence ID" value="KAK8143135.1"/>
    <property type="molecule type" value="Genomic_DNA"/>
</dbReference>
<dbReference type="Proteomes" id="UP001397290">
    <property type="component" value="Unassembled WGS sequence"/>
</dbReference>
<proteinExistence type="predicted"/>
<feature type="chain" id="PRO_5043474785" evidence="1">
    <location>
        <begin position="26"/>
        <end position="139"/>
    </location>
</feature>
<sequence>MPPFKFCVIAGALATALARATGGQAQVVLSTDESPVQHPPVPVDRPAPEKARECFVDGCFIHIMTVKPTAHVILAQVQVLEQDAASPDDQDDSDAALRSVAGLVGGDDKHRKYYNRLKAQYDAVMRSKEGEHAKDDPSD</sequence>
<dbReference type="AlphaFoldDB" id="A0AAW0RM36"/>
<comment type="caution">
    <text evidence="2">The sequence shown here is derived from an EMBL/GenBank/DDBJ whole genome shotgun (WGS) entry which is preliminary data.</text>
</comment>
<protein>
    <submittedName>
        <fullName evidence="2">Uncharacterized protein</fullName>
    </submittedName>
</protein>
<evidence type="ECO:0000313" key="2">
    <source>
        <dbReference type="EMBL" id="KAK8143135.1"/>
    </source>
</evidence>
<name>A0AAW0RM36_9HYPO</name>
<organism evidence="2 3">
    <name type="scientific">Beauveria asiatica</name>
    <dbReference type="NCBI Taxonomy" id="1069075"/>
    <lineage>
        <taxon>Eukaryota</taxon>
        <taxon>Fungi</taxon>
        <taxon>Dikarya</taxon>
        <taxon>Ascomycota</taxon>
        <taxon>Pezizomycotina</taxon>
        <taxon>Sordariomycetes</taxon>
        <taxon>Hypocreomycetidae</taxon>
        <taxon>Hypocreales</taxon>
        <taxon>Cordycipitaceae</taxon>
        <taxon>Beauveria</taxon>
    </lineage>
</organism>
<gene>
    <name evidence="2" type="ORF">G3M48_007691</name>
</gene>
<keyword evidence="3" id="KW-1185">Reference proteome</keyword>
<evidence type="ECO:0000256" key="1">
    <source>
        <dbReference type="SAM" id="SignalP"/>
    </source>
</evidence>
<feature type="signal peptide" evidence="1">
    <location>
        <begin position="1"/>
        <end position="25"/>
    </location>
</feature>